<dbReference type="EMBL" id="SWLB01000006">
    <property type="protein sequence ID" value="KAF3338061.1"/>
    <property type="molecule type" value="Genomic_DNA"/>
</dbReference>
<comment type="caution">
    <text evidence="1">The sequence shown here is derived from an EMBL/GenBank/DDBJ whole genome shotgun (WGS) entry which is preliminary data.</text>
</comment>
<sequence>MGEGKEGLAAPPSWADDRAEYSPAMTVVPFNPPLPLLRGPVAVDTTDDPSSGPFVLAFPNKNSWSSAYGAAQSKIRAQCEAGARVGCSISASNKCKPQWWRGFFQSEPLDLRDREECEEREMMACLALSKEACVQFSKDKCLVPFLDARIVKSGLLDNSDFVCWDPKRDGKLFGCKITDDEMCLKNIRGDFEGRYYRGSVFLDTNIENVDRTRFA</sequence>
<reference evidence="1" key="1">
    <citation type="submission" date="2020-01" db="EMBL/GenBank/DDBJ databases">
        <title>Genome sequence of Kobresia littledalei, the first chromosome-level genome in the family Cyperaceae.</title>
        <authorList>
            <person name="Qu G."/>
        </authorList>
    </citation>
    <scope>NUCLEOTIDE SEQUENCE</scope>
    <source>
        <strain evidence="1">C.B.Clarke</strain>
        <tissue evidence="1">Leaf</tissue>
    </source>
</reference>
<dbReference type="AlphaFoldDB" id="A0A833RLL2"/>
<protein>
    <submittedName>
        <fullName evidence="1">Uncharacterized protein</fullName>
    </submittedName>
</protein>
<dbReference type="PANTHER" id="PTHR36773:SF1">
    <property type="entry name" value="EXPRESSED PROTEIN"/>
    <property type="match status" value="1"/>
</dbReference>
<name>A0A833RLL2_9POAL</name>
<dbReference type="Proteomes" id="UP000623129">
    <property type="component" value="Unassembled WGS sequence"/>
</dbReference>
<accession>A0A833RLL2</accession>
<proteinExistence type="predicted"/>
<gene>
    <name evidence="1" type="ORF">FCM35_KLT18648</name>
</gene>
<dbReference type="GO" id="GO:0009536">
    <property type="term" value="C:plastid"/>
    <property type="evidence" value="ECO:0007669"/>
    <property type="project" value="TreeGrafter"/>
</dbReference>
<evidence type="ECO:0000313" key="2">
    <source>
        <dbReference type="Proteomes" id="UP000623129"/>
    </source>
</evidence>
<dbReference type="PANTHER" id="PTHR36773">
    <property type="entry name" value="EXPRESSED PROTEIN"/>
    <property type="match status" value="1"/>
</dbReference>
<keyword evidence="2" id="KW-1185">Reference proteome</keyword>
<dbReference type="OrthoDB" id="1928518at2759"/>
<evidence type="ECO:0000313" key="1">
    <source>
        <dbReference type="EMBL" id="KAF3338061.1"/>
    </source>
</evidence>
<organism evidence="1 2">
    <name type="scientific">Carex littledalei</name>
    <dbReference type="NCBI Taxonomy" id="544730"/>
    <lineage>
        <taxon>Eukaryota</taxon>
        <taxon>Viridiplantae</taxon>
        <taxon>Streptophyta</taxon>
        <taxon>Embryophyta</taxon>
        <taxon>Tracheophyta</taxon>
        <taxon>Spermatophyta</taxon>
        <taxon>Magnoliopsida</taxon>
        <taxon>Liliopsida</taxon>
        <taxon>Poales</taxon>
        <taxon>Cyperaceae</taxon>
        <taxon>Cyperoideae</taxon>
        <taxon>Cariceae</taxon>
        <taxon>Carex</taxon>
        <taxon>Carex subgen. Euthyceras</taxon>
    </lineage>
</organism>